<evidence type="ECO:0000259" key="6">
    <source>
        <dbReference type="PROSITE" id="PS50053"/>
    </source>
</evidence>
<feature type="domain" description="AN1-type" evidence="7">
    <location>
        <begin position="420"/>
        <end position="467"/>
    </location>
</feature>
<name>A0A7M5V3U8_9CNID</name>
<dbReference type="InterPro" id="IPR035896">
    <property type="entry name" value="AN1-like_Znf"/>
</dbReference>
<feature type="compositionally biased region" description="Low complexity" evidence="5">
    <location>
        <begin position="364"/>
        <end position="377"/>
    </location>
</feature>
<evidence type="ECO:0000313" key="9">
    <source>
        <dbReference type="Proteomes" id="UP000594262"/>
    </source>
</evidence>
<dbReference type="SMART" id="SM00213">
    <property type="entry name" value="UBQ"/>
    <property type="match status" value="1"/>
</dbReference>
<dbReference type="Gene3D" id="3.10.20.90">
    <property type="entry name" value="Phosphatidylinositol 3-kinase Catalytic Subunit, Chain A, domain 1"/>
    <property type="match status" value="1"/>
</dbReference>
<dbReference type="InterPro" id="IPR000058">
    <property type="entry name" value="Znf_AN1"/>
</dbReference>
<feature type="compositionally biased region" description="Polar residues" evidence="5">
    <location>
        <begin position="231"/>
        <end position="240"/>
    </location>
</feature>
<evidence type="ECO:0000259" key="7">
    <source>
        <dbReference type="PROSITE" id="PS51039"/>
    </source>
</evidence>
<evidence type="ECO:0000256" key="3">
    <source>
        <dbReference type="ARBA" id="ARBA00022833"/>
    </source>
</evidence>
<dbReference type="OrthoDB" id="756206at2759"/>
<evidence type="ECO:0008006" key="10">
    <source>
        <dbReference type="Google" id="ProtNLM"/>
    </source>
</evidence>
<organism evidence="8 9">
    <name type="scientific">Clytia hemisphaerica</name>
    <dbReference type="NCBI Taxonomy" id="252671"/>
    <lineage>
        <taxon>Eukaryota</taxon>
        <taxon>Metazoa</taxon>
        <taxon>Cnidaria</taxon>
        <taxon>Hydrozoa</taxon>
        <taxon>Hydroidolina</taxon>
        <taxon>Leptothecata</taxon>
        <taxon>Obeliida</taxon>
        <taxon>Clytiidae</taxon>
        <taxon>Clytia</taxon>
    </lineage>
</organism>
<feature type="region of interest" description="Disordered" evidence="5">
    <location>
        <begin position="352"/>
        <end position="420"/>
    </location>
</feature>
<feature type="compositionally biased region" description="Basic and acidic residues" evidence="5">
    <location>
        <begin position="278"/>
        <end position="297"/>
    </location>
</feature>
<feature type="compositionally biased region" description="Polar residues" evidence="5">
    <location>
        <begin position="93"/>
        <end position="114"/>
    </location>
</feature>
<dbReference type="InterPro" id="IPR029071">
    <property type="entry name" value="Ubiquitin-like_domsf"/>
</dbReference>
<keyword evidence="2 4" id="KW-0863">Zinc-finger</keyword>
<protein>
    <recommendedName>
        <fullName evidence="10">AN1-type zinc finger protein 4</fullName>
    </recommendedName>
</protein>
<proteinExistence type="predicted"/>
<keyword evidence="9" id="KW-1185">Reference proteome</keyword>
<evidence type="ECO:0000256" key="4">
    <source>
        <dbReference type="PROSITE-ProRule" id="PRU00449"/>
    </source>
</evidence>
<evidence type="ECO:0000313" key="8">
    <source>
        <dbReference type="EnsemblMetazoa" id="CLYHEMP002974.2"/>
    </source>
</evidence>
<dbReference type="PROSITE" id="PS50053">
    <property type="entry name" value="UBIQUITIN_2"/>
    <property type="match status" value="1"/>
</dbReference>
<evidence type="ECO:0000256" key="5">
    <source>
        <dbReference type="SAM" id="MobiDB-lite"/>
    </source>
</evidence>
<dbReference type="EnsemblMetazoa" id="CLYHEMT002974.2">
    <property type="protein sequence ID" value="CLYHEMP002974.2"/>
    <property type="gene ID" value="CLYHEMG002974"/>
</dbReference>
<dbReference type="AlphaFoldDB" id="A0A7M5V3U8"/>
<feature type="region of interest" description="Disordered" evidence="5">
    <location>
        <begin position="221"/>
        <end position="333"/>
    </location>
</feature>
<dbReference type="SMART" id="SM00154">
    <property type="entry name" value="ZnF_AN1"/>
    <property type="match status" value="1"/>
</dbReference>
<dbReference type="Pfam" id="PF01428">
    <property type="entry name" value="zf-AN1"/>
    <property type="match status" value="1"/>
</dbReference>
<dbReference type="SUPFAM" id="SSF54236">
    <property type="entry name" value="Ubiquitin-like"/>
    <property type="match status" value="1"/>
</dbReference>
<feature type="compositionally biased region" description="Polar residues" evidence="5">
    <location>
        <begin position="392"/>
        <end position="402"/>
    </location>
</feature>
<feature type="region of interest" description="Disordered" evidence="5">
    <location>
        <begin position="91"/>
        <end position="114"/>
    </location>
</feature>
<dbReference type="Pfam" id="PF00240">
    <property type="entry name" value="ubiquitin"/>
    <property type="match status" value="1"/>
</dbReference>
<sequence length="486" mass="55012">MDLYVQTLTGTLFELRVSPFETILSIKGKVQRLEGIPISQQHLIWQSTDLQDDFCLHDYGEEIMDKLCDDKQVTLLIFRDGDQLNFYRVYDPNTESYSPNTTDSISGSSSMYTRSENVIEQLSPEKQNENSQTKDKMENLKKKLEAAKHSKKKKVRPRSIRRTSSKLSQRRSGLVRTPSSTCSSQGRRLIKNTTISPVIPVQQVSTSNIDSLSHKIIHMPNPPVLPPVTRASKSNLNKKLTPTPPPMASAHSHMHTERASASSVTQQQRRKLPSLQDMSDRMARLNQKSREKSDLHLASRSRRRILKPLSTSDSNSDKSGPLSQHQEQSKRGNEAYKSYNTELDSYTKLLNWVQPPGTTENDSSHTTISSTSITQKKTTPELRLSSKLRSVHLNSKENTTSHHLPPLHPNQTRMPPSLNGKKKKRCTTCAKKLGLATTYQCRCGGKYCSQHRYPETHGCTYDFKSEGRKFLEKNNPVVTASKLPKI</sequence>
<dbReference type="PROSITE" id="PS51039">
    <property type="entry name" value="ZF_AN1"/>
    <property type="match status" value="1"/>
</dbReference>
<keyword evidence="3" id="KW-0862">Zinc</keyword>
<feature type="region of interest" description="Disordered" evidence="5">
    <location>
        <begin position="145"/>
        <end position="186"/>
    </location>
</feature>
<evidence type="ECO:0000256" key="1">
    <source>
        <dbReference type="ARBA" id="ARBA00022723"/>
    </source>
</evidence>
<dbReference type="InterPro" id="IPR000626">
    <property type="entry name" value="Ubiquitin-like_dom"/>
</dbReference>
<feature type="compositionally biased region" description="Basic residues" evidence="5">
    <location>
        <begin position="149"/>
        <end position="164"/>
    </location>
</feature>
<dbReference type="CDD" id="cd01802">
    <property type="entry name" value="Ubl_ZFAND4"/>
    <property type="match status" value="1"/>
</dbReference>
<dbReference type="PANTHER" id="PTHR46728">
    <property type="entry name" value="AN1-TYPE ZINC FINGER PROTEIN 4"/>
    <property type="match status" value="1"/>
</dbReference>
<evidence type="ECO:0000256" key="2">
    <source>
        <dbReference type="ARBA" id="ARBA00022771"/>
    </source>
</evidence>
<feature type="domain" description="Ubiquitin-like" evidence="6">
    <location>
        <begin position="1"/>
        <end position="60"/>
    </location>
</feature>
<dbReference type="SUPFAM" id="SSF118310">
    <property type="entry name" value="AN1-like Zinc finger"/>
    <property type="match status" value="1"/>
</dbReference>
<accession>A0A7M5V3U8</accession>
<dbReference type="GO" id="GO:0008270">
    <property type="term" value="F:zinc ion binding"/>
    <property type="evidence" value="ECO:0007669"/>
    <property type="project" value="UniProtKB-KW"/>
</dbReference>
<dbReference type="InterPro" id="IPR053061">
    <property type="entry name" value="AN1-type_zinc_finger"/>
</dbReference>
<dbReference type="Proteomes" id="UP000594262">
    <property type="component" value="Unplaced"/>
</dbReference>
<feature type="compositionally biased region" description="Polar residues" evidence="5">
    <location>
        <begin position="309"/>
        <end position="326"/>
    </location>
</feature>
<reference evidence="8" key="1">
    <citation type="submission" date="2021-01" db="UniProtKB">
        <authorList>
            <consortium name="EnsemblMetazoa"/>
        </authorList>
    </citation>
    <scope>IDENTIFICATION</scope>
</reference>
<dbReference type="PANTHER" id="PTHR46728:SF1">
    <property type="entry name" value="AN1-TYPE ZINC FINGER PROTEIN 4"/>
    <property type="match status" value="1"/>
</dbReference>
<dbReference type="Gene3D" id="4.10.1110.10">
    <property type="entry name" value="AN1-like Zinc finger"/>
    <property type="match status" value="1"/>
</dbReference>
<keyword evidence="1" id="KW-0479">Metal-binding</keyword>
<feature type="compositionally biased region" description="Polar residues" evidence="5">
    <location>
        <begin position="165"/>
        <end position="186"/>
    </location>
</feature>